<dbReference type="Proteomes" id="UP001388673">
    <property type="component" value="Unassembled WGS sequence"/>
</dbReference>
<dbReference type="CDD" id="cd05288">
    <property type="entry name" value="PGDH"/>
    <property type="match status" value="1"/>
</dbReference>
<evidence type="ECO:0000256" key="1">
    <source>
        <dbReference type="ARBA" id="ARBA00023002"/>
    </source>
</evidence>
<evidence type="ECO:0000313" key="3">
    <source>
        <dbReference type="EMBL" id="KAK8850682.1"/>
    </source>
</evidence>
<dbReference type="SUPFAM" id="SSF51735">
    <property type="entry name" value="NAD(P)-binding Rossmann-fold domains"/>
    <property type="match status" value="1"/>
</dbReference>
<protein>
    <recommendedName>
        <fullName evidence="2">Enoyl reductase (ER) domain-containing protein</fullName>
    </recommendedName>
</protein>
<reference evidence="3 4" key="1">
    <citation type="journal article" date="2024" name="bioRxiv">
        <title>Comparative genomics of Cryptococcus and Kwoniella reveals pathogenesis evolution and contrasting karyotype dynamics via intercentromeric recombination or chromosome fusion.</title>
        <authorList>
            <person name="Coelho M.A."/>
            <person name="David-Palma M."/>
            <person name="Shea T."/>
            <person name="Bowers K."/>
            <person name="McGinley-Smith S."/>
            <person name="Mohammad A.W."/>
            <person name="Gnirke A."/>
            <person name="Yurkov A.M."/>
            <person name="Nowrousian M."/>
            <person name="Sun S."/>
            <person name="Cuomo C.A."/>
            <person name="Heitman J."/>
        </authorList>
    </citation>
    <scope>NUCLEOTIDE SEQUENCE [LARGE SCALE GENOMIC DNA]</scope>
    <source>
        <strain evidence="3 4">CBS 13917</strain>
    </source>
</reference>
<comment type="caution">
    <text evidence="3">The sequence shown here is derived from an EMBL/GenBank/DDBJ whole genome shotgun (WGS) entry which is preliminary data.</text>
</comment>
<dbReference type="SMART" id="SM00829">
    <property type="entry name" value="PKS_ER"/>
    <property type="match status" value="1"/>
</dbReference>
<dbReference type="InterPro" id="IPR045010">
    <property type="entry name" value="MDR_fam"/>
</dbReference>
<dbReference type="InterPro" id="IPR013149">
    <property type="entry name" value="ADH-like_C"/>
</dbReference>
<dbReference type="InterPro" id="IPR011032">
    <property type="entry name" value="GroES-like_sf"/>
</dbReference>
<dbReference type="SUPFAM" id="SSF50129">
    <property type="entry name" value="GroES-like"/>
    <property type="match status" value="1"/>
</dbReference>
<dbReference type="InterPro" id="IPR036291">
    <property type="entry name" value="NAD(P)-bd_dom_sf"/>
</dbReference>
<dbReference type="PANTHER" id="PTHR43205:SF42">
    <property type="entry name" value="ALCOHOL DEHYDROGENASE, ZINC-CONTAINING (AFU_ORTHOLOGUE AFUA_7G04530)"/>
    <property type="match status" value="1"/>
</dbReference>
<accession>A0AAW0YK81</accession>
<evidence type="ECO:0000259" key="2">
    <source>
        <dbReference type="SMART" id="SM00829"/>
    </source>
</evidence>
<feature type="domain" description="Enoyl reductase (ER)" evidence="2">
    <location>
        <begin position="22"/>
        <end position="335"/>
    </location>
</feature>
<keyword evidence="4" id="KW-1185">Reference proteome</keyword>
<dbReference type="Gene3D" id="3.40.50.720">
    <property type="entry name" value="NAD(P)-binding Rossmann-like Domain"/>
    <property type="match status" value="1"/>
</dbReference>
<dbReference type="RefSeq" id="XP_066802113.1">
    <property type="nucleotide sequence ID" value="XM_066947699.1"/>
</dbReference>
<gene>
    <name evidence="3" type="ORF">IAR55_004602</name>
</gene>
<dbReference type="EMBL" id="JBCAWK010000008">
    <property type="protein sequence ID" value="KAK8850682.1"/>
    <property type="molecule type" value="Genomic_DNA"/>
</dbReference>
<dbReference type="FunFam" id="3.40.50.720:FF:000121">
    <property type="entry name" value="Prostaglandin reductase 2"/>
    <property type="match status" value="1"/>
</dbReference>
<keyword evidence="1" id="KW-0560">Oxidoreductase</keyword>
<dbReference type="InterPro" id="IPR041694">
    <property type="entry name" value="ADH_N_2"/>
</dbReference>
<evidence type="ECO:0000313" key="4">
    <source>
        <dbReference type="Proteomes" id="UP001388673"/>
    </source>
</evidence>
<dbReference type="PANTHER" id="PTHR43205">
    <property type="entry name" value="PROSTAGLANDIN REDUCTASE"/>
    <property type="match status" value="1"/>
</dbReference>
<sequence>MSSSSVSTKNTRIVLNERPKAGPITDTTFRTETVDVPEVKDGEVLVKVVYTSLDPTQRGWINEGRSYLPPVDIGAPMRAGGIGRVLVSKDDSLKAGDLVQGMFSWQEYYVGSAKSMQKKQTPEGGRDVDHLGLFGMTGLTAYVGMFDIGQIKDGDHVVISGAAGAVGLTCTQIALAHPKCKVTVIAGNPEKLEYLKKLGAHNVLNYKDADFKQQFKNVGLIDLYYDNVGGAILDQALSQIAPYARIVACGAISAYNATKPEPIYNYFNVISMKATWKGFIIMDHADRYVDGIKYLAGLQKEGKLEYQYHVTEGLDTCVGTLQDMFAGRNVGKTVVKIARDEDRNSKL</sequence>
<name>A0AAW0YK81_9TREE</name>
<organism evidence="3 4">
    <name type="scientific">Kwoniella newhampshirensis</name>
    <dbReference type="NCBI Taxonomy" id="1651941"/>
    <lineage>
        <taxon>Eukaryota</taxon>
        <taxon>Fungi</taxon>
        <taxon>Dikarya</taxon>
        <taxon>Basidiomycota</taxon>
        <taxon>Agaricomycotina</taxon>
        <taxon>Tremellomycetes</taxon>
        <taxon>Tremellales</taxon>
        <taxon>Cryptococcaceae</taxon>
        <taxon>Kwoniella</taxon>
    </lineage>
</organism>
<dbReference type="GO" id="GO:0016628">
    <property type="term" value="F:oxidoreductase activity, acting on the CH-CH group of donors, NAD or NADP as acceptor"/>
    <property type="evidence" value="ECO:0007669"/>
    <property type="project" value="InterPro"/>
</dbReference>
<dbReference type="Gene3D" id="3.90.180.10">
    <property type="entry name" value="Medium-chain alcohol dehydrogenases, catalytic domain"/>
    <property type="match status" value="1"/>
</dbReference>
<dbReference type="Pfam" id="PF16884">
    <property type="entry name" value="ADH_N_2"/>
    <property type="match status" value="1"/>
</dbReference>
<dbReference type="GeneID" id="92181860"/>
<proteinExistence type="predicted"/>
<dbReference type="AlphaFoldDB" id="A0AAW0YK81"/>
<dbReference type="KEGG" id="kne:92181860"/>
<dbReference type="InterPro" id="IPR020843">
    <property type="entry name" value="ER"/>
</dbReference>
<dbReference type="Pfam" id="PF00107">
    <property type="entry name" value="ADH_zinc_N"/>
    <property type="match status" value="1"/>
</dbReference>